<proteinExistence type="predicted"/>
<sequence length="283" mass="30193">MQNLTPEGRRLMDEIASRHAISTEAVLVLLDALVRGNGTQAQFNHPDLGGMGQWSQGGMIMVGDMFNQGLKYRVDALCNELAALVQGQPSLWAGPKSHQSQGQGEAGVSLFVEGRAASGQWWPADLGHPSSSGAQNDMRYAFFPDHRRLAILEGGHIRVYDTGNHNLYGFSQQQSGDQSLSFTSQFGLVKVAGLPLVEPEGQQADTNKAPDPSAPAAAPFRATALAPAAADEPPSSATVSARAAPSSMDDILRTIEGLAALREKGILTNEEFATKKMELLSRL</sequence>
<keyword evidence="2" id="KW-1185">Reference proteome</keyword>
<reference evidence="2" key="1">
    <citation type="journal article" date="2019" name="Int. J. Syst. Evol. Microbiol.">
        <title>The Global Catalogue of Microorganisms (GCM) 10K type strain sequencing project: providing services to taxonomists for standard genome sequencing and annotation.</title>
        <authorList>
            <consortium name="The Broad Institute Genomics Platform"/>
            <consortium name="The Broad Institute Genome Sequencing Center for Infectious Disease"/>
            <person name="Wu L."/>
            <person name="Ma J."/>
        </authorList>
    </citation>
    <scope>NUCLEOTIDE SEQUENCE [LARGE SCALE GENOMIC DNA]</scope>
    <source>
        <strain evidence="2">NBRC 101365</strain>
    </source>
</reference>
<protein>
    <recommendedName>
        <fullName evidence="3">Short C-terminal domain-containing protein</fullName>
    </recommendedName>
</protein>
<dbReference type="EMBL" id="BSPC01000048">
    <property type="protein sequence ID" value="GLS21421.1"/>
    <property type="molecule type" value="Genomic_DNA"/>
</dbReference>
<name>A0ABQ6CM81_9HYPH</name>
<evidence type="ECO:0008006" key="3">
    <source>
        <dbReference type="Google" id="ProtNLM"/>
    </source>
</evidence>
<dbReference type="RefSeq" id="WP_284314461.1">
    <property type="nucleotide sequence ID" value="NZ_BSPC01000048.1"/>
</dbReference>
<gene>
    <name evidence="1" type="ORF">GCM10007874_44380</name>
</gene>
<organism evidence="1 2">
    <name type="scientific">Labrys miyagiensis</name>
    <dbReference type="NCBI Taxonomy" id="346912"/>
    <lineage>
        <taxon>Bacteria</taxon>
        <taxon>Pseudomonadati</taxon>
        <taxon>Pseudomonadota</taxon>
        <taxon>Alphaproteobacteria</taxon>
        <taxon>Hyphomicrobiales</taxon>
        <taxon>Xanthobacteraceae</taxon>
        <taxon>Labrys</taxon>
    </lineage>
</organism>
<dbReference type="Proteomes" id="UP001156882">
    <property type="component" value="Unassembled WGS sequence"/>
</dbReference>
<accession>A0ABQ6CM81</accession>
<evidence type="ECO:0000313" key="1">
    <source>
        <dbReference type="EMBL" id="GLS21421.1"/>
    </source>
</evidence>
<evidence type="ECO:0000313" key="2">
    <source>
        <dbReference type="Proteomes" id="UP001156882"/>
    </source>
</evidence>
<comment type="caution">
    <text evidence="1">The sequence shown here is derived from an EMBL/GenBank/DDBJ whole genome shotgun (WGS) entry which is preliminary data.</text>
</comment>